<dbReference type="Gramene" id="mRNA:HanXRQr2_Chr07g0283281">
    <property type="protein sequence ID" value="CDS:HanXRQr2_Chr07g0283281.1"/>
    <property type="gene ID" value="HanXRQr2_Chr07g0283281"/>
</dbReference>
<gene>
    <name evidence="1" type="ORF">HanXRQr2_Chr07g0283281</name>
</gene>
<dbReference type="Proteomes" id="UP000215914">
    <property type="component" value="Unassembled WGS sequence"/>
</dbReference>
<name>A0A9K3NEK5_HELAN</name>
<keyword evidence="2" id="KW-1185">Reference proteome</keyword>
<organism evidence="1 2">
    <name type="scientific">Helianthus annuus</name>
    <name type="common">Common sunflower</name>
    <dbReference type="NCBI Taxonomy" id="4232"/>
    <lineage>
        <taxon>Eukaryota</taxon>
        <taxon>Viridiplantae</taxon>
        <taxon>Streptophyta</taxon>
        <taxon>Embryophyta</taxon>
        <taxon>Tracheophyta</taxon>
        <taxon>Spermatophyta</taxon>
        <taxon>Magnoliopsida</taxon>
        <taxon>eudicotyledons</taxon>
        <taxon>Gunneridae</taxon>
        <taxon>Pentapetalae</taxon>
        <taxon>asterids</taxon>
        <taxon>campanulids</taxon>
        <taxon>Asterales</taxon>
        <taxon>Asteraceae</taxon>
        <taxon>Asteroideae</taxon>
        <taxon>Heliantheae alliance</taxon>
        <taxon>Heliantheae</taxon>
        <taxon>Helianthus</taxon>
    </lineage>
</organism>
<reference evidence="1" key="2">
    <citation type="submission" date="2020-06" db="EMBL/GenBank/DDBJ databases">
        <title>Helianthus annuus Genome sequencing and assembly Release 2.</title>
        <authorList>
            <person name="Gouzy J."/>
            <person name="Langlade N."/>
            <person name="Munos S."/>
        </authorList>
    </citation>
    <scope>NUCLEOTIDE SEQUENCE</scope>
    <source>
        <tissue evidence="1">Leaves</tissue>
    </source>
</reference>
<evidence type="ECO:0000313" key="1">
    <source>
        <dbReference type="EMBL" id="KAF5797662.1"/>
    </source>
</evidence>
<dbReference type="AlphaFoldDB" id="A0A9K3NEK5"/>
<reference evidence="1" key="1">
    <citation type="journal article" date="2017" name="Nature">
        <title>The sunflower genome provides insights into oil metabolism, flowering and Asterid evolution.</title>
        <authorList>
            <person name="Badouin H."/>
            <person name="Gouzy J."/>
            <person name="Grassa C.J."/>
            <person name="Murat F."/>
            <person name="Staton S.E."/>
            <person name="Cottret L."/>
            <person name="Lelandais-Briere C."/>
            <person name="Owens G.L."/>
            <person name="Carrere S."/>
            <person name="Mayjonade B."/>
            <person name="Legrand L."/>
            <person name="Gill N."/>
            <person name="Kane N.C."/>
            <person name="Bowers J.E."/>
            <person name="Hubner S."/>
            <person name="Bellec A."/>
            <person name="Berard A."/>
            <person name="Berges H."/>
            <person name="Blanchet N."/>
            <person name="Boniface M.C."/>
            <person name="Brunel D."/>
            <person name="Catrice O."/>
            <person name="Chaidir N."/>
            <person name="Claudel C."/>
            <person name="Donnadieu C."/>
            <person name="Faraut T."/>
            <person name="Fievet G."/>
            <person name="Helmstetter N."/>
            <person name="King M."/>
            <person name="Knapp S.J."/>
            <person name="Lai Z."/>
            <person name="Le Paslier M.C."/>
            <person name="Lippi Y."/>
            <person name="Lorenzon L."/>
            <person name="Mandel J.R."/>
            <person name="Marage G."/>
            <person name="Marchand G."/>
            <person name="Marquand E."/>
            <person name="Bret-Mestries E."/>
            <person name="Morien E."/>
            <person name="Nambeesan S."/>
            <person name="Nguyen T."/>
            <person name="Pegot-Espagnet P."/>
            <person name="Pouilly N."/>
            <person name="Raftis F."/>
            <person name="Sallet E."/>
            <person name="Schiex T."/>
            <person name="Thomas J."/>
            <person name="Vandecasteele C."/>
            <person name="Vares D."/>
            <person name="Vear F."/>
            <person name="Vautrin S."/>
            <person name="Crespi M."/>
            <person name="Mangin B."/>
            <person name="Burke J.M."/>
            <person name="Salse J."/>
            <person name="Munos S."/>
            <person name="Vincourt P."/>
            <person name="Rieseberg L.H."/>
            <person name="Langlade N.B."/>
        </authorList>
    </citation>
    <scope>NUCLEOTIDE SEQUENCE</scope>
    <source>
        <tissue evidence="1">Leaves</tissue>
    </source>
</reference>
<evidence type="ECO:0000313" key="2">
    <source>
        <dbReference type="Proteomes" id="UP000215914"/>
    </source>
</evidence>
<protein>
    <submittedName>
        <fullName evidence="1">Uncharacterized protein</fullName>
    </submittedName>
</protein>
<proteinExistence type="predicted"/>
<dbReference type="EMBL" id="MNCJ02000322">
    <property type="protein sequence ID" value="KAF5797662.1"/>
    <property type="molecule type" value="Genomic_DNA"/>
</dbReference>
<accession>A0A9K3NEK5</accession>
<sequence length="54" mass="6296">MWIEPVTSTLYNKHIVYYSPATEKLWHITQISTSTKEIIPLRNTTSHKLGIIIK</sequence>
<comment type="caution">
    <text evidence="1">The sequence shown here is derived from an EMBL/GenBank/DDBJ whole genome shotgun (WGS) entry which is preliminary data.</text>
</comment>